<dbReference type="InterPro" id="IPR000182">
    <property type="entry name" value="GNAT_dom"/>
</dbReference>
<dbReference type="InterPro" id="IPR051531">
    <property type="entry name" value="N-acetyltransferase"/>
</dbReference>
<protein>
    <submittedName>
        <fullName evidence="2">Spermidine N1-acetyltransferase</fullName>
    </submittedName>
</protein>
<dbReference type="Proteomes" id="UP000251313">
    <property type="component" value="Unassembled WGS sequence"/>
</dbReference>
<feature type="domain" description="N-acetyltransferase" evidence="1">
    <location>
        <begin position="9"/>
        <end position="167"/>
    </location>
</feature>
<proteinExistence type="predicted"/>
<dbReference type="Gene3D" id="3.40.630.30">
    <property type="match status" value="1"/>
</dbReference>
<dbReference type="PANTHER" id="PTHR43792:SF1">
    <property type="entry name" value="N-ACETYLTRANSFERASE DOMAIN-CONTAINING PROTEIN"/>
    <property type="match status" value="1"/>
</dbReference>
<dbReference type="GO" id="GO:0016747">
    <property type="term" value="F:acyltransferase activity, transferring groups other than amino-acyl groups"/>
    <property type="evidence" value="ECO:0007669"/>
    <property type="project" value="InterPro"/>
</dbReference>
<sequence length="169" mass="19152">MATVTTPRLHLSPFQPSDWNFFRLLREDTRVMRYIAAVASEKDNRLLFATRLTAPHTFVVRLHNSPTPLGDIGLKISPHNREEADVGYMFMPEAQGKGIATEAIRALCEYAFTQAGVKALNAWVLADNIGSVRVLEKLGFIRTQMLEQAYEINGVCYDDWVYRLEADAF</sequence>
<evidence type="ECO:0000313" key="2">
    <source>
        <dbReference type="EMBL" id="SQA63874.1"/>
    </source>
</evidence>
<dbReference type="PANTHER" id="PTHR43792">
    <property type="entry name" value="GNAT FAMILY, PUTATIVE (AFU_ORTHOLOGUE AFUA_3G00765)-RELATED-RELATED"/>
    <property type="match status" value="1"/>
</dbReference>
<dbReference type="RefSeq" id="WP_038256246.1">
    <property type="nucleotide sequence ID" value="NZ_DAMADI010000002.1"/>
</dbReference>
<name>A0AB38FX83_9ENTR</name>
<dbReference type="PROSITE" id="PS51186">
    <property type="entry name" value="GNAT"/>
    <property type="match status" value="1"/>
</dbReference>
<comment type="caution">
    <text evidence="2">The sequence shown here is derived from an EMBL/GenBank/DDBJ whole genome shotgun (WGS) entry which is preliminary data.</text>
</comment>
<evidence type="ECO:0000259" key="1">
    <source>
        <dbReference type="PROSITE" id="PS51186"/>
    </source>
</evidence>
<organism evidence="2 3">
    <name type="scientific">Yokenella regensburgei</name>
    <dbReference type="NCBI Taxonomy" id="158877"/>
    <lineage>
        <taxon>Bacteria</taxon>
        <taxon>Pseudomonadati</taxon>
        <taxon>Pseudomonadota</taxon>
        <taxon>Gammaproteobacteria</taxon>
        <taxon>Enterobacterales</taxon>
        <taxon>Enterobacteriaceae</taxon>
        <taxon>Yokenella</taxon>
    </lineage>
</organism>
<evidence type="ECO:0000313" key="3">
    <source>
        <dbReference type="Proteomes" id="UP000251313"/>
    </source>
</evidence>
<dbReference type="InterPro" id="IPR016181">
    <property type="entry name" value="Acyl_CoA_acyltransferase"/>
</dbReference>
<dbReference type="Pfam" id="PF13302">
    <property type="entry name" value="Acetyltransf_3"/>
    <property type="match status" value="1"/>
</dbReference>
<dbReference type="CDD" id="cd04301">
    <property type="entry name" value="NAT_SF"/>
    <property type="match status" value="1"/>
</dbReference>
<dbReference type="SUPFAM" id="SSF55729">
    <property type="entry name" value="Acyl-CoA N-acyltransferases (Nat)"/>
    <property type="match status" value="1"/>
</dbReference>
<gene>
    <name evidence="2" type="ORF">NCTC11967_02955</name>
</gene>
<reference evidence="2 3" key="1">
    <citation type="submission" date="2018-06" db="EMBL/GenBank/DDBJ databases">
        <authorList>
            <consortium name="Pathogen Informatics"/>
            <person name="Doyle S."/>
        </authorList>
    </citation>
    <scope>NUCLEOTIDE SEQUENCE [LARGE SCALE GENOMIC DNA]</scope>
    <source>
        <strain evidence="2 3">NCTC11967</strain>
    </source>
</reference>
<accession>A0AB38FX83</accession>
<dbReference type="AlphaFoldDB" id="A0AB38FX83"/>
<dbReference type="EMBL" id="UAVL01000017">
    <property type="protein sequence ID" value="SQA63874.1"/>
    <property type="molecule type" value="Genomic_DNA"/>
</dbReference>